<evidence type="ECO:0000259" key="7">
    <source>
        <dbReference type="Pfam" id="PF16198"/>
    </source>
</evidence>
<evidence type="ECO:0000256" key="4">
    <source>
        <dbReference type="ARBA" id="ARBA00023235"/>
    </source>
</evidence>
<protein>
    <recommendedName>
        <fullName evidence="5">tRNA pseudouridine synthase B</fullName>
        <ecNumber evidence="5">5.4.99.25</ecNumber>
    </recommendedName>
    <alternativeName>
        <fullName evidence="5">tRNA pseudouridine(55) synthase</fullName>
        <shortName evidence="5">Psi55 synthase</shortName>
    </alternativeName>
    <alternativeName>
        <fullName evidence="5">tRNA pseudouridylate synthase</fullName>
    </alternativeName>
    <alternativeName>
        <fullName evidence="5">tRNA-uridine isomerase</fullName>
    </alternativeName>
</protein>
<dbReference type="InterPro" id="IPR032819">
    <property type="entry name" value="TruB_C"/>
</dbReference>
<name>A0A6L9LEQ1_9BACT</name>
<dbReference type="GO" id="GO:0031119">
    <property type="term" value="P:tRNA pseudouridine synthesis"/>
    <property type="evidence" value="ECO:0007669"/>
    <property type="project" value="UniProtKB-UniRule"/>
</dbReference>
<dbReference type="EC" id="5.4.99.25" evidence="5"/>
<comment type="caution">
    <text evidence="8">The sequence shown here is derived from an EMBL/GenBank/DDBJ whole genome shotgun (WGS) entry which is preliminary data.</text>
</comment>
<dbReference type="InterPro" id="IPR020103">
    <property type="entry name" value="PsdUridine_synth_cat_dom_sf"/>
</dbReference>
<feature type="domain" description="Pseudouridine synthase II N-terminal" evidence="6">
    <location>
        <begin position="40"/>
        <end position="191"/>
    </location>
</feature>
<feature type="domain" description="tRNA pseudouridylate synthase B C-terminal" evidence="7">
    <location>
        <begin position="192"/>
        <end position="228"/>
    </location>
</feature>
<dbReference type="EMBL" id="JAAFZH010000003">
    <property type="protein sequence ID" value="NDU95159.1"/>
    <property type="molecule type" value="Genomic_DNA"/>
</dbReference>
<keyword evidence="9" id="KW-1185">Reference proteome</keyword>
<dbReference type="InterPro" id="IPR014780">
    <property type="entry name" value="tRNA_psdUridine_synth_TruB"/>
</dbReference>
<dbReference type="NCBIfam" id="TIGR00431">
    <property type="entry name" value="TruB"/>
    <property type="match status" value="1"/>
</dbReference>
<proteinExistence type="inferred from homology"/>
<dbReference type="SUPFAM" id="SSF55120">
    <property type="entry name" value="Pseudouridine synthase"/>
    <property type="match status" value="1"/>
</dbReference>
<evidence type="ECO:0000256" key="5">
    <source>
        <dbReference type="HAMAP-Rule" id="MF_01080"/>
    </source>
</evidence>
<keyword evidence="3 5" id="KW-0819">tRNA processing</keyword>
<evidence type="ECO:0000313" key="9">
    <source>
        <dbReference type="Proteomes" id="UP000474175"/>
    </source>
</evidence>
<dbReference type="PANTHER" id="PTHR13767">
    <property type="entry name" value="TRNA-PSEUDOURIDINE SYNTHASE"/>
    <property type="match status" value="1"/>
</dbReference>
<dbReference type="GO" id="GO:0160148">
    <property type="term" value="F:tRNA pseudouridine(55) synthase activity"/>
    <property type="evidence" value="ECO:0007669"/>
    <property type="project" value="UniProtKB-EC"/>
</dbReference>
<dbReference type="GO" id="GO:0003723">
    <property type="term" value="F:RNA binding"/>
    <property type="evidence" value="ECO:0007669"/>
    <property type="project" value="InterPro"/>
</dbReference>
<sequence length="242" mass="26616">MSQQTASPQSSGQTDPGQVILIDKPLTWTSFDVANKLKYACKFKKIGHAGTLDPLATGLLILCTGKMTKQIDQYQAQEKEYTGTLVFGKTTPSVDLETAFDAEFDTSGITPEQIKEAATKLTGDILQVPPIYSAVRVNGERLYEKARRGESAEGIPGGIKSRQVTVSVFEVNTDRFPEVDFRIVCSKGTYIRSLVRDLGLLLNNGAYMSSLRRTRIGNFRIEDADSLDSFITTYRSAISPTL</sequence>
<dbReference type="Pfam" id="PF01509">
    <property type="entry name" value="TruB_N"/>
    <property type="match status" value="1"/>
</dbReference>
<dbReference type="InterPro" id="IPR002501">
    <property type="entry name" value="PsdUridine_synth_N"/>
</dbReference>
<evidence type="ECO:0000256" key="1">
    <source>
        <dbReference type="ARBA" id="ARBA00000385"/>
    </source>
</evidence>
<dbReference type="Proteomes" id="UP000474175">
    <property type="component" value="Unassembled WGS sequence"/>
</dbReference>
<evidence type="ECO:0000256" key="2">
    <source>
        <dbReference type="ARBA" id="ARBA00005642"/>
    </source>
</evidence>
<accession>A0A6L9LEQ1</accession>
<dbReference type="Pfam" id="PF16198">
    <property type="entry name" value="TruB_C_2"/>
    <property type="match status" value="1"/>
</dbReference>
<dbReference type="HAMAP" id="MF_01080">
    <property type="entry name" value="TruB_bact"/>
    <property type="match status" value="1"/>
</dbReference>
<dbReference type="RefSeq" id="WP_163946580.1">
    <property type="nucleotide sequence ID" value="NZ_JAAFZH010000003.1"/>
</dbReference>
<keyword evidence="4 5" id="KW-0413">Isomerase</keyword>
<comment type="catalytic activity">
    <reaction evidence="1 5">
        <text>uridine(55) in tRNA = pseudouridine(55) in tRNA</text>
        <dbReference type="Rhea" id="RHEA:42532"/>
        <dbReference type="Rhea" id="RHEA-COMP:10101"/>
        <dbReference type="Rhea" id="RHEA-COMP:10102"/>
        <dbReference type="ChEBI" id="CHEBI:65314"/>
        <dbReference type="ChEBI" id="CHEBI:65315"/>
        <dbReference type="EC" id="5.4.99.25"/>
    </reaction>
</comment>
<dbReference type="AlphaFoldDB" id="A0A6L9LEQ1"/>
<comment type="function">
    <text evidence="5">Responsible for synthesis of pseudouridine from uracil-55 in the psi GC loop of transfer RNAs.</text>
</comment>
<feature type="active site" description="Nucleophile" evidence="5">
    <location>
        <position position="53"/>
    </location>
</feature>
<evidence type="ECO:0000259" key="6">
    <source>
        <dbReference type="Pfam" id="PF01509"/>
    </source>
</evidence>
<evidence type="ECO:0000313" key="8">
    <source>
        <dbReference type="EMBL" id="NDU95159.1"/>
    </source>
</evidence>
<dbReference type="CDD" id="cd02573">
    <property type="entry name" value="PseudoU_synth_EcTruB"/>
    <property type="match status" value="1"/>
</dbReference>
<dbReference type="PANTHER" id="PTHR13767:SF2">
    <property type="entry name" value="PSEUDOURIDYLATE SYNTHASE TRUB1"/>
    <property type="match status" value="1"/>
</dbReference>
<reference evidence="8 9" key="1">
    <citation type="submission" date="2020-02" db="EMBL/GenBank/DDBJ databases">
        <title>Draft genome sequence of two Spirosoma agri KCTC 52727 and Spirosoma terrae KCTC 52035.</title>
        <authorList>
            <person name="Rojas J."/>
            <person name="Ambika Manirajan B."/>
            <person name="Suarez C."/>
            <person name="Ratering S."/>
            <person name="Schnell S."/>
        </authorList>
    </citation>
    <scope>NUCLEOTIDE SEQUENCE [LARGE SCALE GENOMIC DNA]</scope>
    <source>
        <strain evidence="8 9">KCTC 52035</strain>
    </source>
</reference>
<dbReference type="GO" id="GO:1990481">
    <property type="term" value="P:mRNA pseudouridine synthesis"/>
    <property type="evidence" value="ECO:0007669"/>
    <property type="project" value="TreeGrafter"/>
</dbReference>
<comment type="similarity">
    <text evidence="2 5">Belongs to the pseudouridine synthase TruB family. Type 1 subfamily.</text>
</comment>
<evidence type="ECO:0000256" key="3">
    <source>
        <dbReference type="ARBA" id="ARBA00022694"/>
    </source>
</evidence>
<dbReference type="Gene3D" id="3.30.2350.10">
    <property type="entry name" value="Pseudouridine synthase"/>
    <property type="match status" value="1"/>
</dbReference>
<gene>
    <name evidence="5 8" type="primary">truB</name>
    <name evidence="8" type="ORF">GK108_09765</name>
</gene>
<organism evidence="8 9">
    <name type="scientific">Spirosoma terrae</name>
    <dbReference type="NCBI Taxonomy" id="1968276"/>
    <lineage>
        <taxon>Bacteria</taxon>
        <taxon>Pseudomonadati</taxon>
        <taxon>Bacteroidota</taxon>
        <taxon>Cytophagia</taxon>
        <taxon>Cytophagales</taxon>
        <taxon>Cytophagaceae</taxon>
        <taxon>Spirosoma</taxon>
    </lineage>
</organism>